<name>A0AAU6WS55_9FLAO</name>
<protein>
    <submittedName>
        <fullName evidence="3">CPBP family intramembrane glutamic endopeptidase</fullName>
        <ecNumber evidence="3">3.4.-.-</ecNumber>
    </submittedName>
</protein>
<accession>A0AAU6WS55</accession>
<evidence type="ECO:0000313" key="4">
    <source>
        <dbReference type="Proteomes" id="UP001463665"/>
    </source>
</evidence>
<gene>
    <name evidence="3" type="ORF">AAFP95_01475</name>
</gene>
<dbReference type="InterPro" id="IPR003675">
    <property type="entry name" value="Rce1/LyrA-like_dom"/>
</dbReference>
<organism evidence="3 4">
    <name type="scientific">Chryseobacterium endophyticum</name>
    <dbReference type="NCBI Taxonomy" id="1854762"/>
    <lineage>
        <taxon>Bacteria</taxon>
        <taxon>Pseudomonadati</taxon>
        <taxon>Bacteroidota</taxon>
        <taxon>Flavobacteriia</taxon>
        <taxon>Flavobacteriales</taxon>
        <taxon>Weeksellaceae</taxon>
        <taxon>Chryseobacterium group</taxon>
        <taxon>Chryseobacterium</taxon>
    </lineage>
</organism>
<dbReference type="Pfam" id="PF02517">
    <property type="entry name" value="Rce1-like"/>
    <property type="match status" value="1"/>
</dbReference>
<dbReference type="GO" id="GO:0004175">
    <property type="term" value="F:endopeptidase activity"/>
    <property type="evidence" value="ECO:0007669"/>
    <property type="project" value="UniProtKB-ARBA"/>
</dbReference>
<keyword evidence="1" id="KW-1133">Transmembrane helix</keyword>
<keyword evidence="3" id="KW-0378">Hydrolase</keyword>
<evidence type="ECO:0000256" key="1">
    <source>
        <dbReference type="SAM" id="Phobius"/>
    </source>
</evidence>
<dbReference type="GO" id="GO:0080120">
    <property type="term" value="P:CAAX-box protein maturation"/>
    <property type="evidence" value="ECO:0007669"/>
    <property type="project" value="UniProtKB-ARBA"/>
</dbReference>
<keyword evidence="1" id="KW-0812">Transmembrane</keyword>
<keyword evidence="4" id="KW-1185">Reference proteome</keyword>
<proteinExistence type="predicted"/>
<dbReference type="PANTHER" id="PTHR36435">
    <property type="entry name" value="SLR1288 PROTEIN"/>
    <property type="match status" value="1"/>
</dbReference>
<dbReference type="EC" id="3.4.-.-" evidence="3"/>
<sequence>MILAGLVILSYYLNDKFSKKNALNGSILKCKPGSVGQCFGGSILGFLLIGGMWAILYLIYPFDIIRNPVSKIVPVMDIVSYSLGNTLEELLFRGFLLLASVRLFGKTGAVLFVSILFGLFHLPGFGLTKEGLSMAVTTFTMSLLFIAVIYYTGSIWPAVTLHITLNLILHTLGFDGAGQGIFRIELAASDVNGLFSL</sequence>
<feature type="transmembrane region" description="Helical" evidence="1">
    <location>
        <begin position="132"/>
        <end position="151"/>
    </location>
</feature>
<keyword evidence="1" id="KW-0472">Membrane</keyword>
<dbReference type="EMBL" id="CP154834">
    <property type="protein sequence ID" value="XAO74757.1"/>
    <property type="molecule type" value="Genomic_DNA"/>
</dbReference>
<dbReference type="InterPro" id="IPR052710">
    <property type="entry name" value="CAAX_protease"/>
</dbReference>
<dbReference type="AlphaFoldDB" id="A0AAU6WS55"/>
<feature type="transmembrane region" description="Helical" evidence="1">
    <location>
        <begin position="95"/>
        <end position="120"/>
    </location>
</feature>
<feature type="transmembrane region" description="Helical" evidence="1">
    <location>
        <begin position="38"/>
        <end position="60"/>
    </location>
</feature>
<reference evidence="3 4" key="1">
    <citation type="submission" date="2024-04" db="EMBL/GenBank/DDBJ databases">
        <title>Genome sequencing and assembly of rice foliar adapted Chryseobacterium endophyticum OsEnb-ALM-A6.</title>
        <authorList>
            <person name="Kumar S."/>
            <person name="Javed M."/>
            <person name="Chouhan V."/>
            <person name="Charishma K."/>
            <person name="Patel A."/>
            <person name="Kumar M."/>
            <person name="Sahu K.P."/>
            <person name="Kumar A."/>
        </authorList>
    </citation>
    <scope>NUCLEOTIDE SEQUENCE [LARGE SCALE GENOMIC DNA]</scope>
    <source>
        <strain evidence="3 4">OsEnb-ALM-A6</strain>
    </source>
</reference>
<dbReference type="RefSeq" id="WP_345766749.1">
    <property type="nucleotide sequence ID" value="NZ_CP154834.1"/>
</dbReference>
<feature type="domain" description="CAAX prenyl protease 2/Lysostaphin resistance protein A-like" evidence="2">
    <location>
        <begin position="81"/>
        <end position="168"/>
    </location>
</feature>
<dbReference type="Proteomes" id="UP001463665">
    <property type="component" value="Chromosome"/>
</dbReference>
<dbReference type="PANTHER" id="PTHR36435:SF1">
    <property type="entry name" value="CAAX AMINO TERMINAL PROTEASE FAMILY PROTEIN"/>
    <property type="match status" value="1"/>
</dbReference>
<evidence type="ECO:0000313" key="3">
    <source>
        <dbReference type="EMBL" id="XAO74757.1"/>
    </source>
</evidence>
<evidence type="ECO:0000259" key="2">
    <source>
        <dbReference type="Pfam" id="PF02517"/>
    </source>
</evidence>